<dbReference type="InterPro" id="IPR025665">
    <property type="entry name" value="Beta-barrel_OMP_2"/>
</dbReference>
<keyword evidence="4" id="KW-1185">Reference proteome</keyword>
<proteinExistence type="predicted"/>
<comment type="caution">
    <text evidence="3">The sequence shown here is derived from an EMBL/GenBank/DDBJ whole genome shotgun (WGS) entry which is preliminary data.</text>
</comment>
<reference evidence="4" key="1">
    <citation type="journal article" date="2019" name="Int. J. Syst. Evol. Microbiol.">
        <title>The Global Catalogue of Microorganisms (GCM) 10K type strain sequencing project: providing services to taxonomists for standard genome sequencing and annotation.</title>
        <authorList>
            <consortium name="The Broad Institute Genomics Platform"/>
            <consortium name="The Broad Institute Genome Sequencing Center for Infectious Disease"/>
            <person name="Wu L."/>
            <person name="Ma J."/>
        </authorList>
    </citation>
    <scope>NUCLEOTIDE SEQUENCE [LARGE SCALE GENOMIC DNA]</scope>
    <source>
        <strain evidence="4">KCTC 42585</strain>
    </source>
</reference>
<dbReference type="Proteomes" id="UP001597468">
    <property type="component" value="Unassembled WGS sequence"/>
</dbReference>
<dbReference type="Pfam" id="PF13568">
    <property type="entry name" value="OMP_b-brl_2"/>
    <property type="match status" value="1"/>
</dbReference>
<name>A0ABW5IZS9_9FLAO</name>
<sequence length="182" mass="19607">MKKLLLVLLVVAFSGVANAQDLSFGAKAGVNFATLTGDDVEDIDSRTAFHLGLVAEFLLSERFAIQPEVLYSAQGAEDSEATWKLDYVSIPVMAKFFVTEGLSLEAGPYVAFNVVSEVEMDGITVDLEEETESTDFGAALGLGYQLPMGVFFQGRYAMGLTDIATDTDAKNGVFQLSVGYKF</sequence>
<evidence type="ECO:0000313" key="3">
    <source>
        <dbReference type="EMBL" id="MFD2518998.1"/>
    </source>
</evidence>
<evidence type="ECO:0000313" key="4">
    <source>
        <dbReference type="Proteomes" id="UP001597468"/>
    </source>
</evidence>
<gene>
    <name evidence="3" type="ORF">ACFSTG_13905</name>
</gene>
<feature type="signal peptide" evidence="1">
    <location>
        <begin position="1"/>
        <end position="19"/>
    </location>
</feature>
<accession>A0ABW5IZS9</accession>
<evidence type="ECO:0000256" key="1">
    <source>
        <dbReference type="SAM" id="SignalP"/>
    </source>
</evidence>
<feature type="domain" description="Outer membrane protein beta-barrel" evidence="2">
    <location>
        <begin position="18"/>
        <end position="163"/>
    </location>
</feature>
<protein>
    <submittedName>
        <fullName evidence="3">Porin family protein</fullName>
    </submittedName>
</protein>
<keyword evidence="1" id="KW-0732">Signal</keyword>
<dbReference type="InterPro" id="IPR011250">
    <property type="entry name" value="OMP/PagP_B-barrel"/>
</dbReference>
<evidence type="ECO:0000259" key="2">
    <source>
        <dbReference type="Pfam" id="PF13568"/>
    </source>
</evidence>
<dbReference type="SUPFAM" id="SSF56925">
    <property type="entry name" value="OMPA-like"/>
    <property type="match status" value="1"/>
</dbReference>
<feature type="chain" id="PRO_5046991452" evidence="1">
    <location>
        <begin position="20"/>
        <end position="182"/>
    </location>
</feature>
<dbReference type="EMBL" id="JBHULT010000012">
    <property type="protein sequence ID" value="MFD2518998.1"/>
    <property type="molecule type" value="Genomic_DNA"/>
</dbReference>
<dbReference type="RefSeq" id="WP_380754292.1">
    <property type="nucleotide sequence ID" value="NZ_JBHULT010000012.1"/>
</dbReference>
<organism evidence="3 4">
    <name type="scientific">Salinimicrobium flavum</name>
    <dbReference type="NCBI Taxonomy" id="1737065"/>
    <lineage>
        <taxon>Bacteria</taxon>
        <taxon>Pseudomonadati</taxon>
        <taxon>Bacteroidota</taxon>
        <taxon>Flavobacteriia</taxon>
        <taxon>Flavobacteriales</taxon>
        <taxon>Flavobacteriaceae</taxon>
        <taxon>Salinimicrobium</taxon>
    </lineage>
</organism>